<gene>
    <name evidence="1" type="ORF">QNI22_34760</name>
</gene>
<accession>A0AAE3R8L6</accession>
<dbReference type="Proteomes" id="UP001232063">
    <property type="component" value="Unassembled WGS sequence"/>
</dbReference>
<reference evidence="1" key="1">
    <citation type="submission" date="2023-05" db="EMBL/GenBank/DDBJ databases">
        <authorList>
            <person name="Zhang X."/>
        </authorList>
    </citation>
    <scope>NUCLEOTIDE SEQUENCE</scope>
    <source>
        <strain evidence="1">BD1B2-1</strain>
    </source>
</reference>
<dbReference type="EMBL" id="JASJOU010000018">
    <property type="protein sequence ID" value="MDJ1505871.1"/>
    <property type="molecule type" value="Genomic_DNA"/>
</dbReference>
<comment type="caution">
    <text evidence="1">The sequence shown here is derived from an EMBL/GenBank/DDBJ whole genome shotgun (WGS) entry which is preliminary data.</text>
</comment>
<sequence>MNTSHTPLSTTDSQKALVAILEEIEKLTPCLADAHAPIALRSLIWVACETISGFALAPDQSLTCLVRKRLCTALENAQALMGEHDVCQERSVDDLSRISAEVYLSIDMYRRTI</sequence>
<evidence type="ECO:0000313" key="1">
    <source>
        <dbReference type="EMBL" id="MDJ1505871.1"/>
    </source>
</evidence>
<proteinExistence type="predicted"/>
<evidence type="ECO:0000313" key="2">
    <source>
        <dbReference type="Proteomes" id="UP001232063"/>
    </source>
</evidence>
<name>A0AAE3R8L6_9BACT</name>
<dbReference type="RefSeq" id="WP_314518387.1">
    <property type="nucleotide sequence ID" value="NZ_JASJOU010000018.1"/>
</dbReference>
<keyword evidence="2" id="KW-1185">Reference proteome</keyword>
<organism evidence="1 2">
    <name type="scientific">Xanthocytophaga agilis</name>
    <dbReference type="NCBI Taxonomy" id="3048010"/>
    <lineage>
        <taxon>Bacteria</taxon>
        <taxon>Pseudomonadati</taxon>
        <taxon>Bacteroidota</taxon>
        <taxon>Cytophagia</taxon>
        <taxon>Cytophagales</taxon>
        <taxon>Rhodocytophagaceae</taxon>
        <taxon>Xanthocytophaga</taxon>
    </lineage>
</organism>
<dbReference type="AlphaFoldDB" id="A0AAE3R8L6"/>
<protein>
    <submittedName>
        <fullName evidence="1">Uncharacterized protein</fullName>
    </submittedName>
</protein>